<evidence type="ECO:0000313" key="1">
    <source>
        <dbReference type="EMBL" id="MDQ0380305.1"/>
    </source>
</evidence>
<gene>
    <name evidence="1" type="ORF">FB470_004299</name>
</gene>
<proteinExistence type="predicted"/>
<accession>A0ABU0EZM7</accession>
<dbReference type="EMBL" id="JAUSUT010000001">
    <property type="protein sequence ID" value="MDQ0380305.1"/>
    <property type="molecule type" value="Genomic_DNA"/>
</dbReference>
<reference evidence="1 2" key="1">
    <citation type="submission" date="2023-07" db="EMBL/GenBank/DDBJ databases">
        <title>Sequencing the genomes of 1000 actinobacteria strains.</title>
        <authorList>
            <person name="Klenk H.-P."/>
        </authorList>
    </citation>
    <scope>NUCLEOTIDE SEQUENCE [LARGE SCALE GENOMIC DNA]</scope>
    <source>
        <strain evidence="1 2">DSM 45805</strain>
    </source>
</reference>
<comment type="caution">
    <text evidence="1">The sequence shown here is derived from an EMBL/GenBank/DDBJ whole genome shotgun (WGS) entry which is preliminary data.</text>
</comment>
<sequence>MPAGAARWAITSVVGPSGVGSSALLKILACR</sequence>
<evidence type="ECO:0000313" key="2">
    <source>
        <dbReference type="Proteomes" id="UP001229651"/>
    </source>
</evidence>
<protein>
    <submittedName>
        <fullName evidence="1">ABC-type nitrate/sulfonate/bicarbonate transport system ATPase subunit</fullName>
    </submittedName>
</protein>
<organism evidence="1 2">
    <name type="scientific">Amycolatopsis thermophila</name>
    <dbReference type="NCBI Taxonomy" id="206084"/>
    <lineage>
        <taxon>Bacteria</taxon>
        <taxon>Bacillati</taxon>
        <taxon>Actinomycetota</taxon>
        <taxon>Actinomycetes</taxon>
        <taxon>Pseudonocardiales</taxon>
        <taxon>Pseudonocardiaceae</taxon>
        <taxon>Amycolatopsis</taxon>
    </lineage>
</organism>
<dbReference type="Proteomes" id="UP001229651">
    <property type="component" value="Unassembled WGS sequence"/>
</dbReference>
<keyword evidence="2" id="KW-1185">Reference proteome</keyword>
<name>A0ABU0EZM7_9PSEU</name>